<dbReference type="InterPro" id="IPR026906">
    <property type="entry name" value="LRR_5"/>
</dbReference>
<comment type="caution">
    <text evidence="8">The sequence shown here is derived from an EMBL/GenBank/DDBJ whole genome shotgun (WGS) entry which is preliminary data.</text>
</comment>
<evidence type="ECO:0000256" key="5">
    <source>
        <dbReference type="ARBA" id="ARBA00022737"/>
    </source>
</evidence>
<evidence type="ECO:0000256" key="2">
    <source>
        <dbReference type="ARBA" id="ARBA00022475"/>
    </source>
</evidence>
<dbReference type="Pfam" id="PF13306">
    <property type="entry name" value="LRR_5"/>
    <property type="match status" value="1"/>
</dbReference>
<dbReference type="SUPFAM" id="SSF52047">
    <property type="entry name" value="RNI-like"/>
    <property type="match status" value="2"/>
</dbReference>
<evidence type="ECO:0000256" key="4">
    <source>
        <dbReference type="ARBA" id="ARBA00022729"/>
    </source>
</evidence>
<keyword evidence="5" id="KW-0677">Repeat</keyword>
<keyword evidence="9" id="KW-1185">Reference proteome</keyword>
<dbReference type="Pfam" id="PF13855">
    <property type="entry name" value="LRR_8"/>
    <property type="match status" value="6"/>
</dbReference>
<dbReference type="FunFam" id="3.80.10.10:FF:001167">
    <property type="entry name" value="Chaoptin"/>
    <property type="match status" value="1"/>
</dbReference>
<evidence type="ECO:0000256" key="7">
    <source>
        <dbReference type="SAM" id="Phobius"/>
    </source>
</evidence>
<dbReference type="GO" id="GO:0048468">
    <property type="term" value="P:cell development"/>
    <property type="evidence" value="ECO:0007669"/>
    <property type="project" value="UniProtKB-ARBA"/>
</dbReference>
<dbReference type="Pfam" id="PF00560">
    <property type="entry name" value="LRR_1"/>
    <property type="match status" value="1"/>
</dbReference>
<proteinExistence type="predicted"/>
<evidence type="ECO:0000313" key="9">
    <source>
        <dbReference type="Proteomes" id="UP001461498"/>
    </source>
</evidence>
<dbReference type="PANTHER" id="PTHR45617">
    <property type="entry name" value="LEUCINE RICH REPEAT FAMILY PROTEIN"/>
    <property type="match status" value="1"/>
</dbReference>
<dbReference type="SUPFAM" id="SSF52058">
    <property type="entry name" value="L domain-like"/>
    <property type="match status" value="1"/>
</dbReference>
<keyword evidence="6 7" id="KW-0472">Membrane</keyword>
<evidence type="ECO:0008006" key="10">
    <source>
        <dbReference type="Google" id="ProtNLM"/>
    </source>
</evidence>
<dbReference type="Proteomes" id="UP001461498">
    <property type="component" value="Unassembled WGS sequence"/>
</dbReference>
<dbReference type="SMART" id="SM00365">
    <property type="entry name" value="LRR_SD22"/>
    <property type="match status" value="9"/>
</dbReference>
<dbReference type="InterPro" id="IPR001611">
    <property type="entry name" value="Leu-rich_rpt"/>
</dbReference>
<keyword evidence="2" id="KW-1003">Cell membrane</keyword>
<name>A0AAW1CFC8_9HEMI</name>
<dbReference type="Gene3D" id="3.80.10.10">
    <property type="entry name" value="Ribonuclease Inhibitor"/>
    <property type="match status" value="7"/>
</dbReference>
<keyword evidence="7" id="KW-0812">Transmembrane</keyword>
<evidence type="ECO:0000256" key="3">
    <source>
        <dbReference type="ARBA" id="ARBA00022614"/>
    </source>
</evidence>
<accession>A0AAW1CFC8</accession>
<sequence>MLARDSVVPRDVFPEGRTDFGHSLACTSLKKDECPKPKLEHLITAGYALVIFSTILMLWISYTSAGTCHFDAYCTCTSPHPNLGQIKCHDAIVFLPRLNHSKMFTLSLINNRMEYLPPNLLEGTGLYKLIISDNPLYFLHDETLSGLEWSLWELHITNCRLSNIPGNAIRHLKKLKTLNLTGNAITNISSEQLRGVANILQTLILANNHISVLPPGIFSTLTSLEILDLSGNSILSLEPSVFTPPPQKLHVLDLSDNLLDKISYKQLSSIGSSLHTVDLSYNRITTLYDSSSSTKLILDTISLDYNLIRQLETNSMNNFQRVNRTSFKGNPLEEIQPNAFRGCRIVELILSDCRLNSIDPESFNGLESSLQKLDLTGNNITTFDYTFVKNFTYLRNLHLKHNYLKDFIWSIQPKENDYYLELTQLHLHGISNQPIKLQSFPKLPHLQYLSISRIQSTSISPNDLDSFTVELEIFKLTESDLTVLNANMFTQARGIKTFDITDNRIEKIDSKCFEGLSHSLENLIMVHSFTGAISALPRGLLRPLSNLNILKINHNSLTKLPQEINSLFNLRILHAHDNKIDAIYSGTFLGEVHHQLIEINLSFNKIKKIPTNTFVDLNELIEINLSDNQITVLEEGAFANLHKLTKLNLRGNQMINMNAEVFQNLPSLECLDMAYNSLSYFTFSSLDQVGTLSTLTVNISNNNLAVLTHNATFNGKYIHSYIKILDMSFNNITRIDRNYFQPIRDSITHLYLSHNSLFNSSRDLLPEMPLLQLLDFSYNAFDDIEFDSLRSLKKIQVVILSHNKLKDIPEGLFTSLDTIRQIDLSYNSIYTIMDAIISPPYLVNMDLSHNKLTRMPLSAFTPTTASNLLHLNLSSNKISGVPSADSFSRFTKLLTLDLSDNRITDIGSSLYLLPNLISLNLANNNLHIGSKDFSGVEHSLRHLNIANVSISYVPPLPLPNLLTLDMSHNTITYIPPDLSKNLTNLKDFNMAYNSLLAVPDFPQLKSLCLAANEIKFLGNTSFAEFRHLTELDIRRLPLNEFDVESIRTLSELSRLHISNYPKIPNFNIPRWIEDNHALRFIRYENDGSSGIGSEFMGEFPPKVSKIIFSGLEIRSLPDFLLKGVNNPSLEFTLRNTSVEVIPESIFSSLPHVRNITLCLEGRNLKSIGNPSNTAAPNTPRRTFLIDFHLYSDELSCDCKIGWIETWQRKRRQMYYEDYYPIENARQIMCQSKKKPKSLLDTLKEEIECGWGQEFP</sequence>
<keyword evidence="4" id="KW-0732">Signal</keyword>
<keyword evidence="3" id="KW-0433">Leucine-rich repeat</keyword>
<dbReference type="InterPro" id="IPR003591">
    <property type="entry name" value="Leu-rich_rpt_typical-subtyp"/>
</dbReference>
<gene>
    <name evidence="8" type="ORF">O3M35_013038</name>
</gene>
<dbReference type="EMBL" id="JAPXFL010000060">
    <property type="protein sequence ID" value="KAK9496756.1"/>
    <property type="molecule type" value="Genomic_DNA"/>
</dbReference>
<protein>
    <recommendedName>
        <fullName evidence="10">Chaoptin</fullName>
    </recommendedName>
</protein>
<feature type="transmembrane region" description="Helical" evidence="7">
    <location>
        <begin position="39"/>
        <end position="62"/>
    </location>
</feature>
<reference evidence="8 9" key="1">
    <citation type="submission" date="2022-12" db="EMBL/GenBank/DDBJ databases">
        <title>Chromosome-level genome assembly of true bugs.</title>
        <authorList>
            <person name="Ma L."/>
            <person name="Li H."/>
        </authorList>
    </citation>
    <scope>NUCLEOTIDE SEQUENCE [LARGE SCALE GENOMIC DNA]</scope>
    <source>
        <strain evidence="8">Lab_2022b</strain>
    </source>
</reference>
<keyword evidence="7" id="KW-1133">Transmembrane helix</keyword>
<organism evidence="8 9">
    <name type="scientific">Rhynocoris fuscipes</name>
    <dbReference type="NCBI Taxonomy" id="488301"/>
    <lineage>
        <taxon>Eukaryota</taxon>
        <taxon>Metazoa</taxon>
        <taxon>Ecdysozoa</taxon>
        <taxon>Arthropoda</taxon>
        <taxon>Hexapoda</taxon>
        <taxon>Insecta</taxon>
        <taxon>Pterygota</taxon>
        <taxon>Neoptera</taxon>
        <taxon>Paraneoptera</taxon>
        <taxon>Hemiptera</taxon>
        <taxon>Heteroptera</taxon>
        <taxon>Panheteroptera</taxon>
        <taxon>Cimicomorpha</taxon>
        <taxon>Reduviidae</taxon>
        <taxon>Harpactorinae</taxon>
        <taxon>Harpactorini</taxon>
        <taxon>Rhynocoris</taxon>
    </lineage>
</organism>
<evidence type="ECO:0000256" key="6">
    <source>
        <dbReference type="ARBA" id="ARBA00023136"/>
    </source>
</evidence>
<dbReference type="PROSITE" id="PS51450">
    <property type="entry name" value="LRR"/>
    <property type="match status" value="8"/>
</dbReference>
<dbReference type="GO" id="GO:0005886">
    <property type="term" value="C:plasma membrane"/>
    <property type="evidence" value="ECO:0007669"/>
    <property type="project" value="UniProtKB-SubCell"/>
</dbReference>
<evidence type="ECO:0000313" key="8">
    <source>
        <dbReference type="EMBL" id="KAK9496756.1"/>
    </source>
</evidence>
<dbReference type="InterPro" id="IPR032675">
    <property type="entry name" value="LRR_dom_sf"/>
</dbReference>
<dbReference type="AlphaFoldDB" id="A0AAW1CFC8"/>
<evidence type="ECO:0000256" key="1">
    <source>
        <dbReference type="ARBA" id="ARBA00004236"/>
    </source>
</evidence>
<comment type="subcellular location">
    <subcellularLocation>
        <location evidence="1">Cell membrane</location>
    </subcellularLocation>
</comment>
<dbReference type="SMART" id="SM00369">
    <property type="entry name" value="LRR_TYP"/>
    <property type="match status" value="23"/>
</dbReference>